<protein>
    <submittedName>
        <fullName evidence="2">Uncharacterized protein</fullName>
    </submittedName>
</protein>
<dbReference type="AlphaFoldDB" id="Q657G0"/>
<name>Q657G0_ORYSJ</name>
<proteinExistence type="predicted"/>
<accession>Q657G0</accession>
<gene>
    <name evidence="2" type="ORF">P0439B06.33</name>
</gene>
<feature type="compositionally biased region" description="Basic and acidic residues" evidence="1">
    <location>
        <begin position="146"/>
        <end position="156"/>
    </location>
</feature>
<evidence type="ECO:0000313" key="2">
    <source>
        <dbReference type="EMBL" id="BAD44945.1"/>
    </source>
</evidence>
<evidence type="ECO:0000256" key="1">
    <source>
        <dbReference type="SAM" id="MobiDB-lite"/>
    </source>
</evidence>
<dbReference type="EMBL" id="AP002882">
    <property type="protein sequence ID" value="BAD44945.1"/>
    <property type="molecule type" value="Genomic_DNA"/>
</dbReference>
<reference evidence="2" key="1">
    <citation type="journal article" date="2002" name="Nature">
        <title>The genome sequence and structure of rice chromosome 1.</title>
        <authorList>
            <person name="Sasaki T."/>
            <person name="Matsumoto T."/>
            <person name="Yamamoto K."/>
            <person name="Sakata K."/>
            <person name="Baba T."/>
            <person name="Katayose Y."/>
            <person name="Wu J."/>
            <person name="Niimura Y."/>
            <person name="Cheng Z."/>
            <person name="Nagamura Y."/>
            <person name="Antonio B.A."/>
            <person name="Kanamori H."/>
            <person name="Hosokawa S."/>
            <person name="Masukawa M."/>
            <person name="Arikawa K."/>
            <person name="Chiden Y."/>
            <person name="Hayashi M."/>
            <person name="Okamoto M."/>
            <person name="Ando T."/>
            <person name="Aoki H."/>
            <person name="Arita K."/>
            <person name="Hamada M."/>
            <person name="Harada C."/>
            <person name="Hijishita S."/>
            <person name="Honda M."/>
            <person name="Ichikawa Y."/>
            <person name="Idonuma A."/>
            <person name="Iijima M."/>
            <person name="Ikeda M."/>
            <person name="Ikeno M."/>
            <person name="Itoh S."/>
            <person name="Itoh T."/>
            <person name="Itoh Y."/>
            <person name="Itoh Y."/>
            <person name="Iwabuchi A."/>
            <person name="Kamiya K."/>
            <person name="Karasawa W."/>
            <person name="Katagiri S."/>
            <person name="Kikuta A."/>
            <person name="Kobayashi N."/>
            <person name="Kono I."/>
            <person name="Machita K."/>
            <person name="Maehara T."/>
            <person name="Mizuno H."/>
            <person name="Mizubayashi T."/>
            <person name="Mukai Y."/>
            <person name="Nagasaki H."/>
            <person name="Nakashima M."/>
            <person name="Nakama Y."/>
            <person name="Nakamichi Y."/>
            <person name="Nakamura M."/>
            <person name="Namiki N."/>
            <person name="Negishi M."/>
            <person name="Ohta I."/>
            <person name="Ono N."/>
            <person name="Saji S."/>
            <person name="Sakai K."/>
            <person name="Shibata M."/>
            <person name="Shimokawa T."/>
            <person name="Shomura A."/>
            <person name="Song J."/>
            <person name="Takazaki Y."/>
            <person name="Terasawa K."/>
            <person name="Tsuji K."/>
            <person name="Waki K."/>
            <person name="Yamagata H."/>
            <person name="Yamane H."/>
            <person name="Yoshiki S."/>
            <person name="Yoshihara R."/>
            <person name="Yukawa K."/>
            <person name="Zhong H."/>
            <person name="Iwama H."/>
            <person name="Endo T."/>
            <person name="Ito H."/>
            <person name="Hahn J.H."/>
            <person name="Kim H.I."/>
            <person name="Eun M.Y."/>
            <person name="Yano M."/>
            <person name="Jiang J."/>
            <person name="Gojobori T."/>
        </authorList>
    </citation>
    <scope>NUCLEOTIDE SEQUENCE</scope>
</reference>
<dbReference type="Proteomes" id="UP000817658">
    <property type="component" value="Chromosome 1"/>
</dbReference>
<feature type="region of interest" description="Disordered" evidence="1">
    <location>
        <begin position="134"/>
        <end position="162"/>
    </location>
</feature>
<sequence>MVLTRVLSDVTAESALDPHGLTCQLTCQRQSPLSFPSSLFLLSHILLVSAGRPTSGEEAGSRIRVVRPYHISEKKNKWRSRHGKRKPKRRADVCVSVTYYARTGAEMQIESRPSSNRCAGWSYASNRRIEPAAAAVASSPPQCGRHRIDPTNDHHLSPVSCR</sequence>
<organism evidence="2">
    <name type="scientific">Oryza sativa subsp. japonica</name>
    <name type="common">Rice</name>
    <dbReference type="NCBI Taxonomy" id="39947"/>
    <lineage>
        <taxon>Eukaryota</taxon>
        <taxon>Viridiplantae</taxon>
        <taxon>Streptophyta</taxon>
        <taxon>Embryophyta</taxon>
        <taxon>Tracheophyta</taxon>
        <taxon>Spermatophyta</taxon>
        <taxon>Magnoliopsida</taxon>
        <taxon>Liliopsida</taxon>
        <taxon>Poales</taxon>
        <taxon>Poaceae</taxon>
        <taxon>BOP clade</taxon>
        <taxon>Oryzoideae</taxon>
        <taxon>Oryzeae</taxon>
        <taxon>Oryzinae</taxon>
        <taxon>Oryza</taxon>
        <taxon>Oryza sativa</taxon>
    </lineage>
</organism>